<sequence>MDDINTFGHVAYGIAYSPMLLQPSDGNPYTHDYNPGTLVSAREDDTVECPRLYNPSPDSVISHTNPGWPAEIFPPVDSRSESSSPATWRQSENTGSSSPPSLDLRRRHRLRHFETIDLPDEWLYLEQRSDGLHYCVWEDINEGLCKHAKGFLRPSDVR</sequence>
<proteinExistence type="predicted"/>
<gene>
    <name evidence="2" type="ORF">DL546_004816</name>
</gene>
<protein>
    <submittedName>
        <fullName evidence="2">Uncharacterized protein</fullName>
    </submittedName>
</protein>
<feature type="region of interest" description="Disordered" evidence="1">
    <location>
        <begin position="53"/>
        <end position="103"/>
    </location>
</feature>
<evidence type="ECO:0000313" key="2">
    <source>
        <dbReference type="EMBL" id="RKU42604.1"/>
    </source>
</evidence>
<comment type="caution">
    <text evidence="2">The sequence shown here is derived from an EMBL/GenBank/DDBJ whole genome shotgun (WGS) entry which is preliminary data.</text>
</comment>
<accession>A0A420Y3Y5</accession>
<keyword evidence="3" id="KW-1185">Reference proteome</keyword>
<dbReference type="EMBL" id="QVQW01000054">
    <property type="protein sequence ID" value="RKU42604.1"/>
    <property type="molecule type" value="Genomic_DNA"/>
</dbReference>
<dbReference type="Proteomes" id="UP000275385">
    <property type="component" value="Unassembled WGS sequence"/>
</dbReference>
<feature type="compositionally biased region" description="Polar residues" evidence="1">
    <location>
        <begin position="81"/>
        <end position="100"/>
    </location>
</feature>
<reference evidence="2 3" key="1">
    <citation type="submission" date="2018-08" db="EMBL/GenBank/DDBJ databases">
        <title>Draft genome of the lignicolous fungus Coniochaeta pulveracea.</title>
        <authorList>
            <person name="Borstlap C.J."/>
            <person name="De Witt R.N."/>
            <person name="Botha A."/>
            <person name="Volschenk H."/>
        </authorList>
    </citation>
    <scope>NUCLEOTIDE SEQUENCE [LARGE SCALE GENOMIC DNA]</scope>
    <source>
        <strain evidence="2 3">CAB683</strain>
    </source>
</reference>
<evidence type="ECO:0000313" key="3">
    <source>
        <dbReference type="Proteomes" id="UP000275385"/>
    </source>
</evidence>
<organism evidence="2 3">
    <name type="scientific">Coniochaeta pulveracea</name>
    <dbReference type="NCBI Taxonomy" id="177199"/>
    <lineage>
        <taxon>Eukaryota</taxon>
        <taxon>Fungi</taxon>
        <taxon>Dikarya</taxon>
        <taxon>Ascomycota</taxon>
        <taxon>Pezizomycotina</taxon>
        <taxon>Sordariomycetes</taxon>
        <taxon>Sordariomycetidae</taxon>
        <taxon>Coniochaetales</taxon>
        <taxon>Coniochaetaceae</taxon>
        <taxon>Coniochaeta</taxon>
    </lineage>
</organism>
<name>A0A420Y3Y5_9PEZI</name>
<evidence type="ECO:0000256" key="1">
    <source>
        <dbReference type="SAM" id="MobiDB-lite"/>
    </source>
</evidence>
<feature type="compositionally biased region" description="Polar residues" evidence="1">
    <location>
        <begin position="56"/>
        <end position="65"/>
    </location>
</feature>
<dbReference type="AlphaFoldDB" id="A0A420Y3Y5"/>